<dbReference type="EMBL" id="BMXR01000008">
    <property type="protein sequence ID" value="GGX63121.1"/>
    <property type="molecule type" value="Genomic_DNA"/>
</dbReference>
<accession>A0A918KGX0</accession>
<comment type="similarity">
    <text evidence="1 5">Belongs to the MreC family.</text>
</comment>
<reference evidence="9" key="2">
    <citation type="submission" date="2020-09" db="EMBL/GenBank/DDBJ databases">
        <authorList>
            <person name="Sun Q."/>
            <person name="Kim S."/>
        </authorList>
    </citation>
    <scope>NUCLEOTIDE SEQUENCE</scope>
    <source>
        <strain evidence="9">KCTC 22169</strain>
    </source>
</reference>
<evidence type="ECO:0000256" key="3">
    <source>
        <dbReference type="ARBA" id="ARBA00022960"/>
    </source>
</evidence>
<evidence type="ECO:0000313" key="9">
    <source>
        <dbReference type="EMBL" id="GGX63121.1"/>
    </source>
</evidence>
<evidence type="ECO:0000256" key="4">
    <source>
        <dbReference type="ARBA" id="ARBA00032089"/>
    </source>
</evidence>
<dbReference type="InterPro" id="IPR042177">
    <property type="entry name" value="Cell/Rod_1"/>
</dbReference>
<comment type="caution">
    <text evidence="9">The sequence shown here is derived from an EMBL/GenBank/DDBJ whole genome shotgun (WGS) entry which is preliminary data.</text>
</comment>
<keyword evidence="3 5" id="KW-0133">Cell shape</keyword>
<dbReference type="InterPro" id="IPR042175">
    <property type="entry name" value="Cell/Rod_MreC_2"/>
</dbReference>
<sequence>MAVAALISFALMTLDARFTQVDYLRQSLSYLVSPVQSLISLPTDMVEWSSRTFAERDELLEENRSLRSQVLVLRQKVQQLAVLQAENQRLRRLLGATERFDAAYVTAEMISVDPDPFTHQVIINRGAQDGVYVGQAVLDATGLFGQVIQVNSLTARVLLVADANHAVPVQVNRNGMRSILVGTGDLNVLQMEFVPDTADIKIGDLLMTSGLAGRFPEGYPVAEVQAIEHDPGEPFAHIRAKPLAQLARSRSLLLVFERESDDEEAATTANAESDNAEVDE</sequence>
<dbReference type="InterPro" id="IPR007221">
    <property type="entry name" value="MreC"/>
</dbReference>
<feature type="region of interest" description="Disordered" evidence="7">
    <location>
        <begin position="260"/>
        <end position="280"/>
    </location>
</feature>
<protein>
    <recommendedName>
        <fullName evidence="2 5">Cell shape-determining protein MreC</fullName>
    </recommendedName>
    <alternativeName>
        <fullName evidence="4 5">Cell shape protein MreC</fullName>
    </alternativeName>
</protein>
<keyword evidence="6" id="KW-0175">Coiled coil</keyword>
<keyword evidence="10" id="KW-1185">Reference proteome</keyword>
<dbReference type="PANTHER" id="PTHR34138">
    <property type="entry name" value="CELL SHAPE-DETERMINING PROTEIN MREC"/>
    <property type="match status" value="1"/>
</dbReference>
<evidence type="ECO:0000313" key="10">
    <source>
        <dbReference type="Proteomes" id="UP000626148"/>
    </source>
</evidence>
<dbReference type="NCBIfam" id="TIGR00219">
    <property type="entry name" value="mreC"/>
    <property type="match status" value="1"/>
</dbReference>
<gene>
    <name evidence="9" type="primary">mreC</name>
    <name evidence="9" type="ORF">GCM10007392_33770</name>
</gene>
<feature type="coiled-coil region" evidence="6">
    <location>
        <begin position="56"/>
        <end position="93"/>
    </location>
</feature>
<dbReference type="InterPro" id="IPR055342">
    <property type="entry name" value="MreC_beta-barrel_core"/>
</dbReference>
<dbReference type="GO" id="GO:0008360">
    <property type="term" value="P:regulation of cell shape"/>
    <property type="evidence" value="ECO:0007669"/>
    <property type="project" value="UniProtKB-KW"/>
</dbReference>
<reference evidence="9" key="1">
    <citation type="journal article" date="2014" name="Int. J. Syst. Evol. Microbiol.">
        <title>Complete genome sequence of Corynebacterium casei LMG S-19264T (=DSM 44701T), isolated from a smear-ripened cheese.</title>
        <authorList>
            <consortium name="US DOE Joint Genome Institute (JGI-PGF)"/>
            <person name="Walter F."/>
            <person name="Albersmeier A."/>
            <person name="Kalinowski J."/>
            <person name="Ruckert C."/>
        </authorList>
    </citation>
    <scope>NUCLEOTIDE SEQUENCE</scope>
    <source>
        <strain evidence="9">KCTC 22169</strain>
    </source>
</reference>
<name>A0A918KGX0_9GAMM</name>
<evidence type="ECO:0000256" key="2">
    <source>
        <dbReference type="ARBA" id="ARBA00013855"/>
    </source>
</evidence>
<comment type="function">
    <text evidence="5">Involved in formation and maintenance of cell shape.</text>
</comment>
<dbReference type="GO" id="GO:0005886">
    <property type="term" value="C:plasma membrane"/>
    <property type="evidence" value="ECO:0007669"/>
    <property type="project" value="TreeGrafter"/>
</dbReference>
<evidence type="ECO:0000259" key="8">
    <source>
        <dbReference type="Pfam" id="PF04085"/>
    </source>
</evidence>
<evidence type="ECO:0000256" key="5">
    <source>
        <dbReference type="PIRNR" id="PIRNR038471"/>
    </source>
</evidence>
<dbReference type="Gene3D" id="2.40.10.350">
    <property type="entry name" value="Rod shape-determining protein MreC, domain 2"/>
    <property type="match status" value="1"/>
</dbReference>
<dbReference type="Gene3D" id="2.40.10.340">
    <property type="entry name" value="Rod shape-determining protein MreC, domain 1"/>
    <property type="match status" value="1"/>
</dbReference>
<dbReference type="PIRSF" id="PIRSF038471">
    <property type="entry name" value="MreC"/>
    <property type="match status" value="1"/>
</dbReference>
<dbReference type="AlphaFoldDB" id="A0A918KGX0"/>
<dbReference type="PANTHER" id="PTHR34138:SF1">
    <property type="entry name" value="CELL SHAPE-DETERMINING PROTEIN MREC"/>
    <property type="match status" value="1"/>
</dbReference>
<dbReference type="Proteomes" id="UP000626148">
    <property type="component" value="Unassembled WGS sequence"/>
</dbReference>
<evidence type="ECO:0000256" key="6">
    <source>
        <dbReference type="SAM" id="Coils"/>
    </source>
</evidence>
<feature type="domain" description="Rod shape-determining protein MreC beta-barrel core" evidence="8">
    <location>
        <begin position="110"/>
        <end position="255"/>
    </location>
</feature>
<evidence type="ECO:0000256" key="1">
    <source>
        <dbReference type="ARBA" id="ARBA00009369"/>
    </source>
</evidence>
<evidence type="ECO:0000256" key="7">
    <source>
        <dbReference type="SAM" id="MobiDB-lite"/>
    </source>
</evidence>
<proteinExistence type="inferred from homology"/>
<organism evidence="9 10">
    <name type="scientific">Saccharospirillum salsuginis</name>
    <dbReference type="NCBI Taxonomy" id="418750"/>
    <lineage>
        <taxon>Bacteria</taxon>
        <taxon>Pseudomonadati</taxon>
        <taxon>Pseudomonadota</taxon>
        <taxon>Gammaproteobacteria</taxon>
        <taxon>Oceanospirillales</taxon>
        <taxon>Saccharospirillaceae</taxon>
        <taxon>Saccharospirillum</taxon>
    </lineage>
</organism>
<dbReference type="Pfam" id="PF04085">
    <property type="entry name" value="MreC"/>
    <property type="match status" value="1"/>
</dbReference>